<dbReference type="SUPFAM" id="SSF46626">
    <property type="entry name" value="Cytochrome c"/>
    <property type="match status" value="2"/>
</dbReference>
<dbReference type="Pfam" id="PF03150">
    <property type="entry name" value="CCP_MauG"/>
    <property type="match status" value="1"/>
</dbReference>
<reference evidence="12" key="1">
    <citation type="journal article" date="2019" name="Int. J. Syst. Evol. Microbiol.">
        <title>The Global Catalogue of Microorganisms (GCM) 10K type strain sequencing project: providing services to taxonomists for standard genome sequencing and annotation.</title>
        <authorList>
            <consortium name="The Broad Institute Genomics Platform"/>
            <consortium name="The Broad Institute Genome Sequencing Center for Infectious Disease"/>
            <person name="Wu L."/>
            <person name="Ma J."/>
        </authorList>
    </citation>
    <scope>NUCLEOTIDE SEQUENCE [LARGE SCALE GENOMIC DNA]</scope>
    <source>
        <strain evidence="12">JCM 11590</strain>
    </source>
</reference>
<proteinExistence type="predicted"/>
<dbReference type="RefSeq" id="WP_229710456.1">
    <property type="nucleotide sequence ID" value="NZ_BMNN01000004.1"/>
</dbReference>
<comment type="caution">
    <text evidence="11">The sequence shown here is derived from an EMBL/GenBank/DDBJ whole genome shotgun (WGS) entry which is preliminary data.</text>
</comment>
<dbReference type="InterPro" id="IPR026259">
    <property type="entry name" value="MauG/Cytc_peroxidase"/>
</dbReference>
<dbReference type="InterPro" id="IPR004852">
    <property type="entry name" value="Di-haem_cyt_c_peroxidsae"/>
</dbReference>
<evidence type="ECO:0000256" key="6">
    <source>
        <dbReference type="ARBA" id="ARBA00023002"/>
    </source>
</evidence>
<dbReference type="InterPro" id="IPR036909">
    <property type="entry name" value="Cyt_c-like_dom_sf"/>
</dbReference>
<organism evidence="11 12">
    <name type="scientific">Halopseudomonas pertucinogena</name>
    <dbReference type="NCBI Taxonomy" id="86175"/>
    <lineage>
        <taxon>Bacteria</taxon>
        <taxon>Pseudomonadati</taxon>
        <taxon>Pseudomonadota</taxon>
        <taxon>Gammaproteobacteria</taxon>
        <taxon>Pseudomonadales</taxon>
        <taxon>Pseudomonadaceae</taxon>
        <taxon>Halopseudomonas</taxon>
    </lineage>
</organism>
<dbReference type="InterPro" id="IPR009056">
    <property type="entry name" value="Cyt_c-like_dom"/>
</dbReference>
<keyword evidence="5" id="KW-0574">Periplasm</keyword>
<evidence type="ECO:0000259" key="10">
    <source>
        <dbReference type="PROSITE" id="PS51007"/>
    </source>
</evidence>
<gene>
    <name evidence="11" type="primary">mauG</name>
    <name evidence="11" type="ORF">GCM10009083_21540</name>
</gene>
<feature type="chain" id="PRO_5045158080" evidence="9">
    <location>
        <begin position="25"/>
        <end position="369"/>
    </location>
</feature>
<evidence type="ECO:0000313" key="11">
    <source>
        <dbReference type="EMBL" id="GGJ04326.1"/>
    </source>
</evidence>
<dbReference type="Proteomes" id="UP000633263">
    <property type="component" value="Unassembled WGS sequence"/>
</dbReference>
<comment type="subcellular location">
    <subcellularLocation>
        <location evidence="1">Periplasm</location>
    </subcellularLocation>
</comment>
<protein>
    <submittedName>
        <fullName evidence="11">Methylamine utilization protein</fullName>
    </submittedName>
</protein>
<evidence type="ECO:0000313" key="12">
    <source>
        <dbReference type="Proteomes" id="UP000633263"/>
    </source>
</evidence>
<dbReference type="PROSITE" id="PS51007">
    <property type="entry name" value="CYTC"/>
    <property type="match status" value="1"/>
</dbReference>
<evidence type="ECO:0000256" key="5">
    <source>
        <dbReference type="ARBA" id="ARBA00022764"/>
    </source>
</evidence>
<evidence type="ECO:0000256" key="2">
    <source>
        <dbReference type="ARBA" id="ARBA00022617"/>
    </source>
</evidence>
<name>A0ABQ2CTG4_9GAMM</name>
<dbReference type="PIRSF" id="PIRSF000294">
    <property type="entry name" value="Cytochrome-c_peroxidase"/>
    <property type="match status" value="1"/>
</dbReference>
<dbReference type="EMBL" id="BMNN01000004">
    <property type="protein sequence ID" value="GGJ04326.1"/>
    <property type="molecule type" value="Genomic_DNA"/>
</dbReference>
<evidence type="ECO:0000256" key="9">
    <source>
        <dbReference type="SAM" id="SignalP"/>
    </source>
</evidence>
<keyword evidence="2 8" id="KW-0349">Heme</keyword>
<keyword evidence="12" id="KW-1185">Reference proteome</keyword>
<dbReference type="PANTHER" id="PTHR30600:SF10">
    <property type="entry name" value="BLL6722 PROTEIN"/>
    <property type="match status" value="1"/>
</dbReference>
<dbReference type="InterPro" id="IPR051395">
    <property type="entry name" value="Cytochrome_c_Peroxidase/MauG"/>
</dbReference>
<keyword evidence="6" id="KW-0560">Oxidoreductase</keyword>
<keyword evidence="3 8" id="KW-0479">Metal-binding</keyword>
<keyword evidence="4 9" id="KW-0732">Signal</keyword>
<evidence type="ECO:0000256" key="7">
    <source>
        <dbReference type="ARBA" id="ARBA00023004"/>
    </source>
</evidence>
<keyword evidence="7 8" id="KW-0408">Iron</keyword>
<feature type="domain" description="Cytochrome c" evidence="10">
    <location>
        <begin position="234"/>
        <end position="369"/>
    </location>
</feature>
<evidence type="ECO:0000256" key="8">
    <source>
        <dbReference type="PROSITE-ProRule" id="PRU00433"/>
    </source>
</evidence>
<dbReference type="Gene3D" id="1.10.760.10">
    <property type="entry name" value="Cytochrome c-like domain"/>
    <property type="match status" value="2"/>
</dbReference>
<dbReference type="PANTHER" id="PTHR30600">
    <property type="entry name" value="CYTOCHROME C PEROXIDASE-RELATED"/>
    <property type="match status" value="1"/>
</dbReference>
<accession>A0ABQ2CTG4</accession>
<feature type="signal peptide" evidence="9">
    <location>
        <begin position="1"/>
        <end position="24"/>
    </location>
</feature>
<evidence type="ECO:0000256" key="1">
    <source>
        <dbReference type="ARBA" id="ARBA00004418"/>
    </source>
</evidence>
<evidence type="ECO:0000256" key="4">
    <source>
        <dbReference type="ARBA" id="ARBA00022729"/>
    </source>
</evidence>
<sequence>MPRFIMLQYGLALLLLGTSLLANGAKPCAEPPEQQARCLRALYEQPISRWPKPTIMGDGPWQELAPLPTHAEWRARGAYQPQRAQLGERLFMDPILSRSGQIACASCHEPSESFADGRRFPFGHDRRVGRRNSPSVATAALLGPFFWDGRSMTLEEQSMHPIEDPLEMAFSVPELLERLNADESYPAAFAAVFDDGPVTREQLGLALADYQRSLLPQRSALDRFLRGDRQALTDQQIHGLHLFRTRGHCMTCHHGAALSDRQFHNLGLTYYGRDRFEDWGRQEVTGDPADIGKFRTPSLRQVGRTGPWMHNGLFQLGGVLNMYNAGMPRPRPRPEQADDPHFPKTSALLVPLNLKADELEALEAFLQTL</sequence>
<evidence type="ECO:0000256" key="3">
    <source>
        <dbReference type="ARBA" id="ARBA00022723"/>
    </source>
</evidence>